<dbReference type="RefSeq" id="WP_066097651.1">
    <property type="nucleotide sequence ID" value="NZ_CP016027.1"/>
</dbReference>
<evidence type="ECO:0000256" key="1">
    <source>
        <dbReference type="SAM" id="Coils"/>
    </source>
</evidence>
<dbReference type="STRING" id="1860122.A9404_00415"/>
<reference evidence="2 3" key="1">
    <citation type="submission" date="2016-06" db="EMBL/GenBank/DDBJ databases">
        <title>Insight into the functional genes involving in sulfur oxidation in Pearl River water.</title>
        <authorList>
            <person name="Luo J."/>
            <person name="Tan X."/>
            <person name="Lin W."/>
        </authorList>
    </citation>
    <scope>NUCLEOTIDE SEQUENCE [LARGE SCALE GENOMIC DNA]</scope>
    <source>
        <strain evidence="2 3">LS2</strain>
    </source>
</reference>
<proteinExistence type="predicted"/>
<name>A0A191ZDV1_9GAMM</name>
<dbReference type="Proteomes" id="UP000078596">
    <property type="component" value="Chromosome"/>
</dbReference>
<protein>
    <recommendedName>
        <fullName evidence="4">DUF3102 domain-containing protein</fullName>
    </recommendedName>
</protein>
<feature type="coiled-coil region" evidence="1">
    <location>
        <begin position="166"/>
        <end position="207"/>
    </location>
</feature>
<sequence length="305" mass="33269">MARTPRQTVLDPVAVPDITEQATELVRAADAAELMVNDETKALATRLRYSGSLNPAALEDGIAEAKAMINHGLFTLGARLLLLKEQCGHGEFIACLERQGIELRLAQRTMKVTERFSKTGTFPLLEKLSKTALLELAVLDEEEAEDLANGMAVRGIEPDEMDTLSFKELRKRLREAKADAAAKDRLIASKNERLDTLETELGRKRAAPPKPDERLVELHEELSRQALQAVANLDAGIRAVFTQLADHHAAHGGDSSALMAGALEQIDRAARMLREDFTLTDAGDVQDFLASLQSTPGASRLVEGV</sequence>
<organism evidence="2 3">
    <name type="scientific">Halothiobacillus diazotrophicus</name>
    <dbReference type="NCBI Taxonomy" id="1860122"/>
    <lineage>
        <taxon>Bacteria</taxon>
        <taxon>Pseudomonadati</taxon>
        <taxon>Pseudomonadota</taxon>
        <taxon>Gammaproteobacteria</taxon>
        <taxon>Chromatiales</taxon>
        <taxon>Halothiobacillaceae</taxon>
        <taxon>Halothiobacillus</taxon>
    </lineage>
</organism>
<keyword evidence="1" id="KW-0175">Coiled coil</keyword>
<evidence type="ECO:0000313" key="3">
    <source>
        <dbReference type="Proteomes" id="UP000078596"/>
    </source>
</evidence>
<accession>A0A191ZDV1</accession>
<dbReference type="AlphaFoldDB" id="A0A191ZDV1"/>
<keyword evidence="3" id="KW-1185">Reference proteome</keyword>
<dbReference type="EMBL" id="CP016027">
    <property type="protein sequence ID" value="ANJ66045.1"/>
    <property type="molecule type" value="Genomic_DNA"/>
</dbReference>
<evidence type="ECO:0000313" key="2">
    <source>
        <dbReference type="EMBL" id="ANJ66045.1"/>
    </source>
</evidence>
<gene>
    <name evidence="2" type="ORF">A9404_00415</name>
</gene>
<dbReference type="KEGG" id="haz:A9404_00415"/>
<evidence type="ECO:0008006" key="4">
    <source>
        <dbReference type="Google" id="ProtNLM"/>
    </source>
</evidence>